<dbReference type="EMBL" id="CAJVQC010050140">
    <property type="protein sequence ID" value="CAG8788603.1"/>
    <property type="molecule type" value="Genomic_DNA"/>
</dbReference>
<protein>
    <submittedName>
        <fullName evidence="1">4149_t:CDS:1</fullName>
    </submittedName>
</protein>
<feature type="non-terminal residue" evidence="1">
    <location>
        <position position="41"/>
    </location>
</feature>
<reference evidence="1" key="1">
    <citation type="submission" date="2021-06" db="EMBL/GenBank/DDBJ databases">
        <authorList>
            <person name="Kallberg Y."/>
            <person name="Tangrot J."/>
            <person name="Rosling A."/>
        </authorList>
    </citation>
    <scope>NUCLEOTIDE SEQUENCE</scope>
    <source>
        <strain evidence="1">MA461A</strain>
    </source>
</reference>
<proteinExistence type="predicted"/>
<gene>
    <name evidence="1" type="ORF">RPERSI_LOCUS18734</name>
</gene>
<keyword evidence="2" id="KW-1185">Reference proteome</keyword>
<organism evidence="1 2">
    <name type="scientific">Racocetra persica</name>
    <dbReference type="NCBI Taxonomy" id="160502"/>
    <lineage>
        <taxon>Eukaryota</taxon>
        <taxon>Fungi</taxon>
        <taxon>Fungi incertae sedis</taxon>
        <taxon>Mucoromycota</taxon>
        <taxon>Glomeromycotina</taxon>
        <taxon>Glomeromycetes</taxon>
        <taxon>Diversisporales</taxon>
        <taxon>Gigasporaceae</taxon>
        <taxon>Racocetra</taxon>
    </lineage>
</organism>
<evidence type="ECO:0000313" key="2">
    <source>
        <dbReference type="Proteomes" id="UP000789920"/>
    </source>
</evidence>
<dbReference type="Proteomes" id="UP000789920">
    <property type="component" value="Unassembled WGS sequence"/>
</dbReference>
<evidence type="ECO:0000313" key="1">
    <source>
        <dbReference type="EMBL" id="CAG8788603.1"/>
    </source>
</evidence>
<accession>A0ACA9RDG0</accession>
<name>A0ACA9RDG0_9GLOM</name>
<comment type="caution">
    <text evidence="1">The sequence shown here is derived from an EMBL/GenBank/DDBJ whole genome shotgun (WGS) entry which is preliminary data.</text>
</comment>
<sequence>SAKERNRTRPDDNQSDVTNSFTAPTATFSEAMNYLGFIQTE</sequence>
<feature type="non-terminal residue" evidence="1">
    <location>
        <position position="1"/>
    </location>
</feature>